<dbReference type="InterPro" id="IPR049940">
    <property type="entry name" value="GluQ/Sye"/>
</dbReference>
<dbReference type="PANTHER" id="PTHR43311">
    <property type="entry name" value="GLUTAMATE--TRNA LIGASE"/>
    <property type="match status" value="1"/>
</dbReference>
<dbReference type="InterPro" id="IPR045462">
    <property type="entry name" value="aa-tRNA-synth_I_cd-bd"/>
</dbReference>
<evidence type="ECO:0000256" key="2">
    <source>
        <dbReference type="ARBA" id="ARBA00022598"/>
    </source>
</evidence>
<sequence length="497" mass="56965">MPDKTIRVRIAPSPTGDPHVGTAYQALFNYAFAKGRGGKFILRIEDTDQARSTKASEVMILESLKWLGLQWDEGPDIGGPHSPYRQSERSEIYRGHVETLLQNGHAYHCFCTKEQLAERRMRKGADAGYDRHCRDLPAGESAQRAIAGESHVVRMKIPLDGECVFNDVLRGEIRKDWNSVDDQIILKSDGFPTYHLANVVDDHLMGITHVIRGEEWINSVPKHVKLYEYFGWEPPVFCHLPLLRNNDANKSKLSKRKNPTSINYFRRAGYLPEALRNFLGMMGWIMPNEEEKFTLEEMCRNLKLEDISLGGPVFDITKLKWLNGRYIREDYTPAALTDALEDWALRRDLVERIVPLAQPRLETLADWGFLTAAFFADEVPLEPADFKMKGKTTDEVAAFLQMAVWKLEQQRDFRCKPLEELFNEMAGIFGVKLRDFTRPFYLALSGRKAWTPLFDSMEILGSDMVRVRLRRAIDAIGGISSKRLKMVEKEFADLFGD</sequence>
<dbReference type="PRINTS" id="PR00987">
    <property type="entry name" value="TRNASYNTHGLU"/>
</dbReference>
<feature type="binding site" evidence="7">
    <location>
        <position position="109"/>
    </location>
    <ligand>
        <name>Zn(2+)</name>
        <dbReference type="ChEBI" id="CHEBI:29105"/>
    </ligand>
</feature>
<dbReference type="InterPro" id="IPR020058">
    <property type="entry name" value="Glu/Gln-tRNA-synth_Ib_cat-dom"/>
</dbReference>
<evidence type="ECO:0000313" key="11">
    <source>
        <dbReference type="Proteomes" id="UP000777784"/>
    </source>
</evidence>
<evidence type="ECO:0000313" key="10">
    <source>
        <dbReference type="EMBL" id="MBU2693289.1"/>
    </source>
</evidence>
<evidence type="ECO:0000256" key="6">
    <source>
        <dbReference type="ARBA" id="ARBA00023146"/>
    </source>
</evidence>
<dbReference type="Gene3D" id="1.10.10.350">
    <property type="match status" value="1"/>
</dbReference>
<dbReference type="NCBIfam" id="TIGR00464">
    <property type="entry name" value="gltX_bact"/>
    <property type="match status" value="1"/>
</dbReference>
<dbReference type="SUPFAM" id="SSF52374">
    <property type="entry name" value="Nucleotidylyl transferase"/>
    <property type="match status" value="1"/>
</dbReference>
<name>A0A948S3S2_UNCEI</name>
<dbReference type="SUPFAM" id="SSF48163">
    <property type="entry name" value="An anticodon-binding domain of class I aminoacyl-tRNA synthetases"/>
    <property type="match status" value="1"/>
</dbReference>
<dbReference type="GO" id="GO:0004818">
    <property type="term" value="F:glutamate-tRNA ligase activity"/>
    <property type="evidence" value="ECO:0007669"/>
    <property type="project" value="UniProtKB-UniRule"/>
</dbReference>
<comment type="catalytic activity">
    <reaction evidence="7">
        <text>tRNA(Glu) + L-glutamate + ATP = L-glutamyl-tRNA(Glu) + AMP + diphosphate</text>
        <dbReference type="Rhea" id="RHEA:23540"/>
        <dbReference type="Rhea" id="RHEA-COMP:9663"/>
        <dbReference type="Rhea" id="RHEA-COMP:9680"/>
        <dbReference type="ChEBI" id="CHEBI:29985"/>
        <dbReference type="ChEBI" id="CHEBI:30616"/>
        <dbReference type="ChEBI" id="CHEBI:33019"/>
        <dbReference type="ChEBI" id="CHEBI:78442"/>
        <dbReference type="ChEBI" id="CHEBI:78520"/>
        <dbReference type="ChEBI" id="CHEBI:456215"/>
        <dbReference type="EC" id="6.1.1.17"/>
    </reaction>
</comment>
<dbReference type="CDD" id="cd00808">
    <property type="entry name" value="GluRS_core"/>
    <property type="match status" value="1"/>
</dbReference>
<feature type="domain" description="Glutamyl/glutaminyl-tRNA synthetase class Ib catalytic" evidence="8">
    <location>
        <begin position="6"/>
        <end position="321"/>
    </location>
</feature>
<gene>
    <name evidence="7" type="primary">gltX</name>
    <name evidence="10" type="ORF">KJ970_20415</name>
</gene>
<dbReference type="GO" id="GO:0000049">
    <property type="term" value="F:tRNA binding"/>
    <property type="evidence" value="ECO:0007669"/>
    <property type="project" value="InterPro"/>
</dbReference>
<keyword evidence="4 7" id="KW-0067">ATP-binding</keyword>
<dbReference type="GO" id="GO:0006424">
    <property type="term" value="P:glutamyl-tRNA aminoacylation"/>
    <property type="evidence" value="ECO:0007669"/>
    <property type="project" value="UniProtKB-UniRule"/>
</dbReference>
<dbReference type="Pfam" id="PF00749">
    <property type="entry name" value="tRNA-synt_1c"/>
    <property type="match status" value="1"/>
</dbReference>
<comment type="subcellular location">
    <subcellularLocation>
        <location evidence="7">Cytoplasm</location>
    </subcellularLocation>
</comment>
<dbReference type="InterPro" id="IPR004527">
    <property type="entry name" value="Glu-tRNA-ligase_bac/mito"/>
</dbReference>
<dbReference type="GO" id="GO:0008270">
    <property type="term" value="F:zinc ion binding"/>
    <property type="evidence" value="ECO:0007669"/>
    <property type="project" value="UniProtKB-UniRule"/>
</dbReference>
<organism evidence="10 11">
    <name type="scientific">Eiseniibacteriota bacterium</name>
    <dbReference type="NCBI Taxonomy" id="2212470"/>
    <lineage>
        <taxon>Bacteria</taxon>
        <taxon>Candidatus Eiseniibacteriota</taxon>
    </lineage>
</organism>
<evidence type="ECO:0000256" key="7">
    <source>
        <dbReference type="HAMAP-Rule" id="MF_00022"/>
    </source>
</evidence>
<feature type="binding site" evidence="7">
    <location>
        <position position="135"/>
    </location>
    <ligand>
        <name>Zn(2+)</name>
        <dbReference type="ChEBI" id="CHEBI:29105"/>
    </ligand>
</feature>
<protein>
    <recommendedName>
        <fullName evidence="7">Glutamate--tRNA ligase</fullName>
        <ecNumber evidence="7">6.1.1.17</ecNumber>
    </recommendedName>
    <alternativeName>
        <fullName evidence="7">Glutamyl-tRNA synthetase</fullName>
        <shortName evidence="7">GluRS</shortName>
    </alternativeName>
</protein>
<dbReference type="AlphaFoldDB" id="A0A948S3S2"/>
<dbReference type="InterPro" id="IPR020751">
    <property type="entry name" value="aa-tRNA-synth_I_codon-bd_sub2"/>
</dbReference>
<dbReference type="InterPro" id="IPR033910">
    <property type="entry name" value="GluRS_core"/>
</dbReference>
<feature type="domain" description="Aminoacyl-tRNA synthetase class I anticodon-binding" evidence="9">
    <location>
        <begin position="336"/>
        <end position="473"/>
    </location>
</feature>
<evidence type="ECO:0000259" key="8">
    <source>
        <dbReference type="Pfam" id="PF00749"/>
    </source>
</evidence>
<proteinExistence type="inferred from homology"/>
<keyword evidence="5 7" id="KW-0648">Protein biosynthesis</keyword>
<feature type="binding site" evidence="7">
    <location>
        <position position="133"/>
    </location>
    <ligand>
        <name>Zn(2+)</name>
        <dbReference type="ChEBI" id="CHEBI:29105"/>
    </ligand>
</feature>
<feature type="binding site" evidence="7">
    <location>
        <position position="255"/>
    </location>
    <ligand>
        <name>ATP</name>
        <dbReference type="ChEBI" id="CHEBI:30616"/>
    </ligand>
</feature>
<evidence type="ECO:0000256" key="4">
    <source>
        <dbReference type="ARBA" id="ARBA00022840"/>
    </source>
</evidence>
<dbReference type="GO" id="GO:0005829">
    <property type="term" value="C:cytosol"/>
    <property type="evidence" value="ECO:0007669"/>
    <property type="project" value="TreeGrafter"/>
</dbReference>
<evidence type="ECO:0000256" key="3">
    <source>
        <dbReference type="ARBA" id="ARBA00022741"/>
    </source>
</evidence>
<dbReference type="FunFam" id="3.40.50.620:FF:000045">
    <property type="entry name" value="Glutamate--tRNA ligase, mitochondrial"/>
    <property type="match status" value="1"/>
</dbReference>
<dbReference type="InterPro" id="IPR000924">
    <property type="entry name" value="Glu/Gln-tRNA-synth"/>
</dbReference>
<keyword evidence="3 7" id="KW-0547">Nucleotide-binding</keyword>
<keyword evidence="6 7" id="KW-0030">Aminoacyl-tRNA synthetase</keyword>
<keyword evidence="7" id="KW-0963">Cytoplasm</keyword>
<dbReference type="Gene3D" id="3.40.50.620">
    <property type="entry name" value="HUPs"/>
    <property type="match status" value="1"/>
</dbReference>
<keyword evidence="7" id="KW-0479">Metal-binding</keyword>
<accession>A0A948S3S2</accession>
<dbReference type="InterPro" id="IPR014729">
    <property type="entry name" value="Rossmann-like_a/b/a_fold"/>
</dbReference>
<dbReference type="InterPro" id="IPR001412">
    <property type="entry name" value="aa-tRNA-synth_I_CS"/>
</dbReference>
<dbReference type="EC" id="6.1.1.17" evidence="7"/>
<reference evidence="10" key="1">
    <citation type="submission" date="2021-05" db="EMBL/GenBank/DDBJ databases">
        <title>Energy efficiency and biological interactions define the core microbiome of deep oligotrophic groundwater.</title>
        <authorList>
            <person name="Mehrshad M."/>
            <person name="Lopez-Fernandez M."/>
            <person name="Bell E."/>
            <person name="Bernier-Latmani R."/>
            <person name="Bertilsson S."/>
            <person name="Dopson M."/>
        </authorList>
    </citation>
    <scope>NUCLEOTIDE SEQUENCE</scope>
    <source>
        <strain evidence="10">Modern_marine.mb.64</strain>
    </source>
</reference>
<dbReference type="PROSITE" id="PS00178">
    <property type="entry name" value="AA_TRNA_LIGASE_I"/>
    <property type="match status" value="1"/>
</dbReference>
<evidence type="ECO:0000259" key="9">
    <source>
        <dbReference type="Pfam" id="PF19269"/>
    </source>
</evidence>
<keyword evidence="7" id="KW-0862">Zinc</keyword>
<comment type="similarity">
    <text evidence="1 7">Belongs to the class-I aminoacyl-tRNA synthetase family. Glutamate--tRNA ligase type 1 subfamily.</text>
</comment>
<feature type="binding site" evidence="7">
    <location>
        <position position="111"/>
    </location>
    <ligand>
        <name>Zn(2+)</name>
        <dbReference type="ChEBI" id="CHEBI:29105"/>
    </ligand>
</feature>
<dbReference type="Pfam" id="PF19269">
    <property type="entry name" value="Anticodon_2"/>
    <property type="match status" value="1"/>
</dbReference>
<dbReference type="InterPro" id="IPR008925">
    <property type="entry name" value="aa_tRNA-synth_I_cd-bd_sf"/>
</dbReference>
<dbReference type="GO" id="GO:0005524">
    <property type="term" value="F:ATP binding"/>
    <property type="evidence" value="ECO:0007669"/>
    <property type="project" value="UniProtKB-UniRule"/>
</dbReference>
<comment type="subunit">
    <text evidence="7">Monomer.</text>
</comment>
<feature type="short sequence motif" description="'HIGH' region" evidence="7">
    <location>
        <begin position="12"/>
        <end position="22"/>
    </location>
</feature>
<dbReference type="PANTHER" id="PTHR43311:SF2">
    <property type="entry name" value="GLUTAMATE--TRNA LIGASE, MITOCHONDRIAL-RELATED"/>
    <property type="match status" value="1"/>
</dbReference>
<dbReference type="HAMAP" id="MF_00022">
    <property type="entry name" value="Glu_tRNA_synth_type1"/>
    <property type="match status" value="1"/>
</dbReference>
<feature type="short sequence motif" description="'KMSKS' region" evidence="7">
    <location>
        <begin position="252"/>
        <end position="256"/>
    </location>
</feature>
<dbReference type="EMBL" id="JAHJDP010000118">
    <property type="protein sequence ID" value="MBU2693289.1"/>
    <property type="molecule type" value="Genomic_DNA"/>
</dbReference>
<evidence type="ECO:0000256" key="5">
    <source>
        <dbReference type="ARBA" id="ARBA00022917"/>
    </source>
</evidence>
<comment type="caution">
    <text evidence="10">The sequence shown here is derived from an EMBL/GenBank/DDBJ whole genome shotgun (WGS) entry which is preliminary data.</text>
</comment>
<comment type="function">
    <text evidence="7">Catalyzes the attachment of glutamate to tRNA(Glu) in a two-step reaction: glutamate is first activated by ATP to form Glu-AMP and then transferred to the acceptor end of tRNA(Glu).</text>
</comment>
<comment type="cofactor">
    <cofactor evidence="7">
        <name>Zn(2+)</name>
        <dbReference type="ChEBI" id="CHEBI:29105"/>
    </cofactor>
    <text evidence="7">Binds 1 zinc ion per subunit.</text>
</comment>
<evidence type="ECO:0000256" key="1">
    <source>
        <dbReference type="ARBA" id="ARBA00007894"/>
    </source>
</evidence>
<dbReference type="Proteomes" id="UP000777784">
    <property type="component" value="Unassembled WGS sequence"/>
</dbReference>
<keyword evidence="2 7" id="KW-0436">Ligase</keyword>